<dbReference type="GO" id="GO:0006402">
    <property type="term" value="P:mRNA catabolic process"/>
    <property type="evidence" value="ECO:0007669"/>
    <property type="project" value="TreeGrafter"/>
</dbReference>
<dbReference type="GO" id="GO:0003723">
    <property type="term" value="F:RNA binding"/>
    <property type="evidence" value="ECO:0007669"/>
    <property type="project" value="InterPro"/>
</dbReference>
<feature type="domain" description="RNB" evidence="2">
    <location>
        <begin position="593"/>
        <end position="960"/>
    </location>
</feature>
<dbReference type="PANTHER" id="PTHR23355:SF65">
    <property type="entry name" value="EXORIBONUCLEASE CYT-4, PUTATIVE (AFU_ORTHOLOGUE AFUA_7G01550)-RELATED"/>
    <property type="match status" value="1"/>
</dbReference>
<proteinExistence type="predicted"/>
<evidence type="ECO:0000259" key="2">
    <source>
        <dbReference type="SMART" id="SM00955"/>
    </source>
</evidence>
<dbReference type="Proteomes" id="UP001365542">
    <property type="component" value="Unassembled WGS sequence"/>
</dbReference>
<dbReference type="Pfam" id="PF00773">
    <property type="entry name" value="RNB"/>
    <property type="match status" value="1"/>
</dbReference>
<dbReference type="GO" id="GO:0000175">
    <property type="term" value="F:3'-5'-RNA exonuclease activity"/>
    <property type="evidence" value="ECO:0007669"/>
    <property type="project" value="TreeGrafter"/>
</dbReference>
<feature type="compositionally biased region" description="Polar residues" evidence="1">
    <location>
        <begin position="118"/>
        <end position="141"/>
    </location>
</feature>
<dbReference type="InterPro" id="IPR012340">
    <property type="entry name" value="NA-bd_OB-fold"/>
</dbReference>
<dbReference type="SUPFAM" id="SSF50249">
    <property type="entry name" value="Nucleic acid-binding proteins"/>
    <property type="match status" value="1"/>
</dbReference>
<protein>
    <recommendedName>
        <fullName evidence="2">RNB domain-containing protein</fullName>
    </recommendedName>
</protein>
<feature type="region of interest" description="Disordered" evidence="1">
    <location>
        <begin position="118"/>
        <end position="161"/>
    </location>
</feature>
<evidence type="ECO:0000313" key="3">
    <source>
        <dbReference type="EMBL" id="KAK6539485.1"/>
    </source>
</evidence>
<comment type="caution">
    <text evidence="3">The sequence shown here is derived from an EMBL/GenBank/DDBJ whole genome shotgun (WGS) entry which is preliminary data.</text>
</comment>
<name>A0AAV9XBL3_9PEZI</name>
<evidence type="ECO:0000313" key="4">
    <source>
        <dbReference type="Proteomes" id="UP001365542"/>
    </source>
</evidence>
<reference evidence="3 4" key="1">
    <citation type="submission" date="2019-10" db="EMBL/GenBank/DDBJ databases">
        <authorList>
            <person name="Palmer J.M."/>
        </authorList>
    </citation>
    <scope>NUCLEOTIDE SEQUENCE [LARGE SCALE GENOMIC DNA]</scope>
    <source>
        <strain evidence="3 4">TWF694</strain>
    </source>
</reference>
<accession>A0AAV9XBL3</accession>
<dbReference type="PANTHER" id="PTHR23355">
    <property type="entry name" value="RIBONUCLEASE"/>
    <property type="match status" value="1"/>
</dbReference>
<dbReference type="SMART" id="SM00955">
    <property type="entry name" value="RNB"/>
    <property type="match status" value="1"/>
</dbReference>
<dbReference type="AlphaFoldDB" id="A0AAV9XBL3"/>
<dbReference type="EMBL" id="JAVHJO010000006">
    <property type="protein sequence ID" value="KAK6539485.1"/>
    <property type="molecule type" value="Genomic_DNA"/>
</dbReference>
<dbReference type="InterPro" id="IPR050180">
    <property type="entry name" value="RNR_Ribonuclease"/>
</dbReference>
<keyword evidence="4" id="KW-1185">Reference proteome</keyword>
<gene>
    <name evidence="3" type="ORF">TWF694_009707</name>
</gene>
<dbReference type="InterPro" id="IPR001900">
    <property type="entry name" value="RNase_II/R"/>
</dbReference>
<feature type="region of interest" description="Disordered" evidence="1">
    <location>
        <begin position="1116"/>
        <end position="1135"/>
    </location>
</feature>
<dbReference type="Pfam" id="PF23216">
    <property type="entry name" value="WHD_CYT4"/>
    <property type="match status" value="1"/>
</dbReference>
<sequence length="1154" mass="133562">MSLRCPRCTLIAPLRAARLRPPRIPRHNPTPTRFLTTSLPLTRTGKDRSLYVADHLARQQLKQDTLDTVKAKLRNKETITDPDEVRLYVQARSELREQEGIKVGFNLRRPDKSVIQFSDGTQQENLRSTQKSNSPNPNSKFISDHPALKNARKKADKVYPSQISSDTMRERLNEEWRQREADHQKAFNSGANVDLVMDRLIDDYTWQTGHSEDRENTVAQSLDNGRVSEERDLDPESFATRKSDLTAGTLVEMRHSDQSIPYLTVLLKNKTGNYSREAYVLTWQGALQLVKVDMSHFVLPDFIDPTDIDELLSEIQKTGRLDESITQRITQKVRDFKIKAQKLYPGIAARIGRYHNSLADPEKTKLVTTVEIAKAVTEEKEPSDGAVYATHLALLARRDLFSIVEYFEEVKWEVKSLAQIERAKWLELVLRESMSDENSQGAKIVAEFAEKAKKVIDFSRKARKERKSVEEMDEKLDVVWNPREMDLLKCLQENLDYRHGQSGLKSLYPHLLSLVDRYKDHRFLDDQRLFQFLGEVGVHSPWEDSVLREPHLALAGHRTNEQAILDEERYSKIESGELGWKQLGFEDKVKKLRRDWKDMPVYCIDDASTKDIDDGVSIEKIPGSENELWVHVHVANPTAFIPMDHWIGEIARRKVTTFYGAQRNYPMIPLRLSTDYMGLAPNRPAITFSCRMDVKNGKMLEYLIQPSIVRNVKRVTYELLDSLFITQVPKSLVVSNKPVREDGGVFKEDAKLERLAKAEAEPESVTNRDIELLRTLYNLSWEMRGERMRGGAFESGEHDAIDITVDDGRGNKIHPGILERPFLDVHEPTITLTVDQWKKSKDVFSWRDVVRECMTIAGHIGAKWSAERGLMQLYRGHKFIWANEEDEHKWYSVLRKAEDKDGYTPADFWRLFFPVGSGELSTEMKRHTALGMEGYLKVTSPLRRYSDFLTHHIIQKQLLDEAAGRWKRGQEAKQMMTKEEMEKIIKEILEKEKQNNSAERASTRLWAIRLLKALWKRKDPQIPSTVDVQIISVSQWPALLSGEIKELGMSGVRLRCPSNVHKEVKYGDVVKATIMDHWSTDSDNVQMVTMQYVDYVETMEDKMRRFWKSIGQGENWSKEETQEESRSRKKLDSKYKKRPEWVAKELDNMATFRT</sequence>
<evidence type="ECO:0000256" key="1">
    <source>
        <dbReference type="SAM" id="MobiDB-lite"/>
    </source>
</evidence>
<dbReference type="GO" id="GO:0000932">
    <property type="term" value="C:P-body"/>
    <property type="evidence" value="ECO:0007669"/>
    <property type="project" value="TreeGrafter"/>
</dbReference>
<organism evidence="3 4">
    <name type="scientific">Orbilia ellipsospora</name>
    <dbReference type="NCBI Taxonomy" id="2528407"/>
    <lineage>
        <taxon>Eukaryota</taxon>
        <taxon>Fungi</taxon>
        <taxon>Dikarya</taxon>
        <taxon>Ascomycota</taxon>
        <taxon>Pezizomycotina</taxon>
        <taxon>Orbiliomycetes</taxon>
        <taxon>Orbiliales</taxon>
        <taxon>Orbiliaceae</taxon>
        <taxon>Orbilia</taxon>
    </lineage>
</organism>
<dbReference type="InterPro" id="IPR056624">
    <property type="entry name" value="WH_CYT4"/>
</dbReference>